<dbReference type="GO" id="GO:0017004">
    <property type="term" value="P:cytochrome complex assembly"/>
    <property type="evidence" value="ECO:0007669"/>
    <property type="project" value="UniProtKB-KW"/>
</dbReference>
<evidence type="ECO:0000256" key="5">
    <source>
        <dbReference type="SAM" id="Coils"/>
    </source>
</evidence>
<feature type="domain" description="Thioredoxin" evidence="7">
    <location>
        <begin position="245"/>
        <end position="386"/>
    </location>
</feature>
<dbReference type="GO" id="GO:0030313">
    <property type="term" value="C:cell envelope"/>
    <property type="evidence" value="ECO:0007669"/>
    <property type="project" value="UniProtKB-SubCell"/>
</dbReference>
<gene>
    <name evidence="8" type="ORF">QNI16_26775</name>
</gene>
<dbReference type="InterPro" id="IPR025380">
    <property type="entry name" value="DUF4369"/>
</dbReference>
<dbReference type="PROSITE" id="PS51257">
    <property type="entry name" value="PROKAR_LIPOPROTEIN"/>
    <property type="match status" value="1"/>
</dbReference>
<feature type="coiled-coil region" evidence="5">
    <location>
        <begin position="136"/>
        <end position="175"/>
    </location>
</feature>
<comment type="subcellular location">
    <subcellularLocation>
        <location evidence="1">Cell envelope</location>
    </subcellularLocation>
</comment>
<accession>A0AAE3QSH6</accession>
<comment type="caution">
    <text evidence="8">The sequence shown here is derived from an EMBL/GenBank/DDBJ whole genome shotgun (WGS) entry which is preliminary data.</text>
</comment>
<keyword evidence="3" id="KW-1015">Disulfide bond</keyword>
<keyword evidence="6" id="KW-0732">Signal</keyword>
<dbReference type="InterPro" id="IPR000866">
    <property type="entry name" value="AhpC/TSA"/>
</dbReference>
<evidence type="ECO:0000256" key="1">
    <source>
        <dbReference type="ARBA" id="ARBA00004196"/>
    </source>
</evidence>
<dbReference type="RefSeq" id="WP_313984996.1">
    <property type="nucleotide sequence ID" value="NZ_JASJOS010000013.1"/>
</dbReference>
<dbReference type="InterPro" id="IPR050553">
    <property type="entry name" value="Thioredoxin_ResA/DsbE_sf"/>
</dbReference>
<evidence type="ECO:0000256" key="6">
    <source>
        <dbReference type="SAM" id="SignalP"/>
    </source>
</evidence>
<dbReference type="EMBL" id="JASJOS010000013">
    <property type="protein sequence ID" value="MDJ1484131.1"/>
    <property type="molecule type" value="Genomic_DNA"/>
</dbReference>
<evidence type="ECO:0000256" key="4">
    <source>
        <dbReference type="ARBA" id="ARBA00023284"/>
    </source>
</evidence>
<dbReference type="AlphaFoldDB" id="A0AAE3QSH6"/>
<dbReference type="CDD" id="cd02966">
    <property type="entry name" value="TlpA_like_family"/>
    <property type="match status" value="1"/>
</dbReference>
<dbReference type="Proteomes" id="UP001241110">
    <property type="component" value="Unassembled WGS sequence"/>
</dbReference>
<dbReference type="Gene3D" id="3.40.30.10">
    <property type="entry name" value="Glutaredoxin"/>
    <property type="match status" value="1"/>
</dbReference>
<protein>
    <submittedName>
        <fullName evidence="8">TlpA disulfide reductase family protein</fullName>
    </submittedName>
</protein>
<dbReference type="PROSITE" id="PS00194">
    <property type="entry name" value="THIOREDOXIN_1"/>
    <property type="match status" value="1"/>
</dbReference>
<keyword evidence="4" id="KW-0676">Redox-active center</keyword>
<evidence type="ECO:0000313" key="9">
    <source>
        <dbReference type="Proteomes" id="UP001241110"/>
    </source>
</evidence>
<evidence type="ECO:0000256" key="3">
    <source>
        <dbReference type="ARBA" id="ARBA00023157"/>
    </source>
</evidence>
<dbReference type="Pfam" id="PF00578">
    <property type="entry name" value="AhpC-TSA"/>
    <property type="match status" value="1"/>
</dbReference>
<dbReference type="Pfam" id="PF14289">
    <property type="entry name" value="DUF4369"/>
    <property type="match status" value="1"/>
</dbReference>
<dbReference type="SUPFAM" id="SSF52833">
    <property type="entry name" value="Thioredoxin-like"/>
    <property type="match status" value="1"/>
</dbReference>
<evidence type="ECO:0000259" key="7">
    <source>
        <dbReference type="PROSITE" id="PS51352"/>
    </source>
</evidence>
<evidence type="ECO:0000256" key="2">
    <source>
        <dbReference type="ARBA" id="ARBA00022748"/>
    </source>
</evidence>
<dbReference type="GO" id="GO:0016491">
    <property type="term" value="F:oxidoreductase activity"/>
    <property type="evidence" value="ECO:0007669"/>
    <property type="project" value="InterPro"/>
</dbReference>
<proteinExistence type="predicted"/>
<reference evidence="8" key="1">
    <citation type="submission" date="2023-05" db="EMBL/GenBank/DDBJ databases">
        <authorList>
            <person name="Zhang X."/>
        </authorList>
    </citation>
    <scope>NUCLEOTIDE SEQUENCE</scope>
    <source>
        <strain evidence="8">YF14B1</strain>
    </source>
</reference>
<keyword evidence="5" id="KW-0175">Coiled coil</keyword>
<feature type="chain" id="PRO_5042247682" evidence="6">
    <location>
        <begin position="22"/>
        <end position="386"/>
    </location>
</feature>
<dbReference type="PANTHER" id="PTHR42852">
    <property type="entry name" value="THIOL:DISULFIDE INTERCHANGE PROTEIN DSBE"/>
    <property type="match status" value="1"/>
</dbReference>
<dbReference type="InterPro" id="IPR036249">
    <property type="entry name" value="Thioredoxin-like_sf"/>
</dbReference>
<organism evidence="8 9">
    <name type="scientific">Xanthocytophaga flava</name>
    <dbReference type="NCBI Taxonomy" id="3048013"/>
    <lineage>
        <taxon>Bacteria</taxon>
        <taxon>Pseudomonadati</taxon>
        <taxon>Bacteroidota</taxon>
        <taxon>Cytophagia</taxon>
        <taxon>Cytophagales</taxon>
        <taxon>Rhodocytophagaceae</taxon>
        <taxon>Xanthocytophaga</taxon>
    </lineage>
</organism>
<dbReference type="PANTHER" id="PTHR42852:SF6">
    <property type="entry name" value="THIOL:DISULFIDE INTERCHANGE PROTEIN DSBE"/>
    <property type="match status" value="1"/>
</dbReference>
<sequence length="386" mass="43310">MKKITLLSLFWMLVMACAGHAANEVSANEPQGDGYVITGKVSFPLSKAKVQLWKIQDNKLVPVDSAGLDKNNMFTFKGTVKEPDFYVLNFYNTQKVLIVLENKNLTVNVDGNKPTGAVSMSGTPAMDDLQKVTTWMNEAQQKVGALQKEMQEAALSKSESGRRNVEKKLNHMREENLKQFKSIVSQMQPGLSQWYALNTGVLNPEEEYKYLLPIVTNIKKSMATSKYAKEIDGYAAQLEEFSKALQVGQNAPEIALNDTDGNVLKLSSLRGKYVLIDFWASWCGPCRMENPNVVRIYNKYKDKNFEIFGVSLDREKKDWLAAIEKDQLTWKHVSDLKFWSSEGAKSYGVRSIPATYLIDPNGKIIAKNLRGESLEAKLGDILGEAK</sequence>
<dbReference type="InterPro" id="IPR013766">
    <property type="entry name" value="Thioredoxin_domain"/>
</dbReference>
<dbReference type="InterPro" id="IPR017937">
    <property type="entry name" value="Thioredoxin_CS"/>
</dbReference>
<name>A0AAE3QSH6_9BACT</name>
<feature type="signal peptide" evidence="6">
    <location>
        <begin position="1"/>
        <end position="21"/>
    </location>
</feature>
<dbReference type="GO" id="GO:0016209">
    <property type="term" value="F:antioxidant activity"/>
    <property type="evidence" value="ECO:0007669"/>
    <property type="project" value="InterPro"/>
</dbReference>
<evidence type="ECO:0000313" key="8">
    <source>
        <dbReference type="EMBL" id="MDJ1484131.1"/>
    </source>
</evidence>
<dbReference type="PROSITE" id="PS51352">
    <property type="entry name" value="THIOREDOXIN_2"/>
    <property type="match status" value="1"/>
</dbReference>
<keyword evidence="2" id="KW-0201">Cytochrome c-type biogenesis</keyword>